<organism evidence="3 4">
    <name type="scientific">Candidatus Faecivivens stercoravium</name>
    <dbReference type="NCBI Taxonomy" id="2840803"/>
    <lineage>
        <taxon>Bacteria</taxon>
        <taxon>Bacillati</taxon>
        <taxon>Bacillota</taxon>
        <taxon>Clostridia</taxon>
        <taxon>Eubacteriales</taxon>
        <taxon>Oscillospiraceae</taxon>
        <taxon>Oscillospiraceae incertae sedis</taxon>
        <taxon>Candidatus Faecivivens</taxon>
    </lineage>
</organism>
<feature type="region of interest" description="Disordered" evidence="1">
    <location>
        <begin position="25"/>
        <end position="61"/>
    </location>
</feature>
<reference evidence="3" key="2">
    <citation type="journal article" date="2021" name="PeerJ">
        <title>Extensive microbial diversity within the chicken gut microbiome revealed by metagenomics and culture.</title>
        <authorList>
            <person name="Gilroy R."/>
            <person name="Ravi A."/>
            <person name="Getino M."/>
            <person name="Pursley I."/>
            <person name="Horton D.L."/>
            <person name="Alikhan N.F."/>
            <person name="Baker D."/>
            <person name="Gharbi K."/>
            <person name="Hall N."/>
            <person name="Watson M."/>
            <person name="Adriaenssens E.M."/>
            <person name="Foster-Nyarko E."/>
            <person name="Jarju S."/>
            <person name="Secka A."/>
            <person name="Antonio M."/>
            <person name="Oren A."/>
            <person name="Chaudhuri R.R."/>
            <person name="La Ragione R."/>
            <person name="Hildebrand F."/>
            <person name="Pallen M.J."/>
        </authorList>
    </citation>
    <scope>NUCLEOTIDE SEQUENCE</scope>
    <source>
        <strain evidence="3">CHK189-12415</strain>
    </source>
</reference>
<dbReference type="PROSITE" id="PS51257">
    <property type="entry name" value="PROKAR_LIPOPROTEIN"/>
    <property type="match status" value="1"/>
</dbReference>
<evidence type="ECO:0000313" key="3">
    <source>
        <dbReference type="EMBL" id="HIR60484.1"/>
    </source>
</evidence>
<comment type="caution">
    <text evidence="3">The sequence shown here is derived from an EMBL/GenBank/DDBJ whole genome shotgun (WGS) entry which is preliminary data.</text>
</comment>
<dbReference type="EMBL" id="DVHA01000092">
    <property type="protein sequence ID" value="HIR60484.1"/>
    <property type="molecule type" value="Genomic_DNA"/>
</dbReference>
<gene>
    <name evidence="3" type="ORF">IAB37_02755</name>
</gene>
<dbReference type="Pfam" id="PF16146">
    <property type="entry name" value="DUF4854"/>
    <property type="match status" value="1"/>
</dbReference>
<evidence type="ECO:0000256" key="2">
    <source>
        <dbReference type="SAM" id="SignalP"/>
    </source>
</evidence>
<reference evidence="3" key="1">
    <citation type="submission" date="2020-10" db="EMBL/GenBank/DDBJ databases">
        <authorList>
            <person name="Gilroy R."/>
        </authorList>
    </citation>
    <scope>NUCLEOTIDE SEQUENCE</scope>
    <source>
        <strain evidence="3">CHK189-12415</strain>
    </source>
</reference>
<evidence type="ECO:0000313" key="4">
    <source>
        <dbReference type="Proteomes" id="UP000824241"/>
    </source>
</evidence>
<feature type="chain" id="PRO_5038890090" evidence="2">
    <location>
        <begin position="21"/>
        <end position="178"/>
    </location>
</feature>
<accession>A0A9D1DX68</accession>
<name>A0A9D1DX68_9FIRM</name>
<sequence length="178" mass="18732">MKLRFTALALLACFSLGLTACGGNGGGSGSQTSSATEVSTETSAADASAGEAASEESSEGMTLEDYFNSEEMQAVLQAVIDSYGEQGVKAEMYAEGDNLMYNFTMEDVTLTEEEIATYSETLKESTAASADQYRQTASQAKDVVTNEEVNVVLTFMDAEGKVIYSETFSSADAVSAAE</sequence>
<keyword evidence="2" id="KW-0732">Signal</keyword>
<feature type="compositionally biased region" description="Low complexity" evidence="1">
    <location>
        <begin position="30"/>
        <end position="52"/>
    </location>
</feature>
<protein>
    <submittedName>
        <fullName evidence="3">DUF4854 domain-containing protein</fullName>
    </submittedName>
</protein>
<dbReference type="AlphaFoldDB" id="A0A9D1DX68"/>
<proteinExistence type="predicted"/>
<dbReference type="InterPro" id="IPR032327">
    <property type="entry name" value="DUF4854"/>
</dbReference>
<dbReference type="Proteomes" id="UP000824241">
    <property type="component" value="Unassembled WGS sequence"/>
</dbReference>
<evidence type="ECO:0000256" key="1">
    <source>
        <dbReference type="SAM" id="MobiDB-lite"/>
    </source>
</evidence>
<feature type="signal peptide" evidence="2">
    <location>
        <begin position="1"/>
        <end position="20"/>
    </location>
</feature>